<proteinExistence type="predicted"/>
<gene>
    <name evidence="7" type="ORF">LCGC14_0197400</name>
</gene>
<sequence length="73" mass="8319">MTKIIQEREKCIGCGSCVVLCPKFWEMDEDGKSNLKEGRKNSEGNYELEVEEIECNQEAADSCPVQIIHIIKK</sequence>
<dbReference type="Gene3D" id="3.30.70.20">
    <property type="match status" value="1"/>
</dbReference>
<dbReference type="InterPro" id="IPR017896">
    <property type="entry name" value="4Fe4S_Fe-S-bd"/>
</dbReference>
<dbReference type="PANTHER" id="PTHR36923:SF3">
    <property type="entry name" value="FERREDOXIN"/>
    <property type="match status" value="1"/>
</dbReference>
<dbReference type="InterPro" id="IPR017900">
    <property type="entry name" value="4Fe4S_Fe_S_CS"/>
</dbReference>
<evidence type="ECO:0000256" key="4">
    <source>
        <dbReference type="ARBA" id="ARBA00023004"/>
    </source>
</evidence>
<dbReference type="GO" id="GO:0009055">
    <property type="term" value="F:electron transfer activity"/>
    <property type="evidence" value="ECO:0007669"/>
    <property type="project" value="InterPro"/>
</dbReference>
<keyword evidence="2" id="KW-0479">Metal-binding</keyword>
<dbReference type="EMBL" id="LAZR01000085">
    <property type="protein sequence ID" value="KKN93551.1"/>
    <property type="molecule type" value="Genomic_DNA"/>
</dbReference>
<evidence type="ECO:0000313" key="7">
    <source>
        <dbReference type="EMBL" id="KKN93551.1"/>
    </source>
</evidence>
<dbReference type="AlphaFoldDB" id="A0A0F9X3Z6"/>
<dbReference type="Pfam" id="PF13459">
    <property type="entry name" value="Fer4_15"/>
    <property type="match status" value="1"/>
</dbReference>
<name>A0A0F9X3Z6_9ZZZZ</name>
<dbReference type="PROSITE" id="PS51379">
    <property type="entry name" value="4FE4S_FER_2"/>
    <property type="match status" value="1"/>
</dbReference>
<evidence type="ECO:0000259" key="6">
    <source>
        <dbReference type="PROSITE" id="PS51379"/>
    </source>
</evidence>
<dbReference type="GO" id="GO:0051536">
    <property type="term" value="F:iron-sulfur cluster binding"/>
    <property type="evidence" value="ECO:0007669"/>
    <property type="project" value="UniProtKB-KW"/>
</dbReference>
<keyword evidence="1" id="KW-0813">Transport</keyword>
<feature type="domain" description="4Fe-4S ferredoxin-type" evidence="6">
    <location>
        <begin position="2"/>
        <end position="30"/>
    </location>
</feature>
<evidence type="ECO:0000256" key="5">
    <source>
        <dbReference type="ARBA" id="ARBA00023014"/>
    </source>
</evidence>
<keyword evidence="5" id="KW-0411">Iron-sulfur</keyword>
<accession>A0A0F9X3Z6</accession>
<keyword evidence="3" id="KW-0249">Electron transport</keyword>
<dbReference type="PANTHER" id="PTHR36923">
    <property type="entry name" value="FERREDOXIN"/>
    <property type="match status" value="1"/>
</dbReference>
<evidence type="ECO:0000256" key="2">
    <source>
        <dbReference type="ARBA" id="ARBA00022723"/>
    </source>
</evidence>
<dbReference type="InterPro" id="IPR001080">
    <property type="entry name" value="3Fe4S_ferredoxin"/>
</dbReference>
<dbReference type="GO" id="GO:0005506">
    <property type="term" value="F:iron ion binding"/>
    <property type="evidence" value="ECO:0007669"/>
    <property type="project" value="InterPro"/>
</dbReference>
<evidence type="ECO:0000256" key="1">
    <source>
        <dbReference type="ARBA" id="ARBA00022448"/>
    </source>
</evidence>
<dbReference type="SUPFAM" id="SSF54862">
    <property type="entry name" value="4Fe-4S ferredoxins"/>
    <property type="match status" value="1"/>
</dbReference>
<dbReference type="PRINTS" id="PR00352">
    <property type="entry name" value="3FE4SFRDOXIN"/>
</dbReference>
<reference evidence="7" key="1">
    <citation type="journal article" date="2015" name="Nature">
        <title>Complex archaea that bridge the gap between prokaryotes and eukaryotes.</title>
        <authorList>
            <person name="Spang A."/>
            <person name="Saw J.H."/>
            <person name="Jorgensen S.L."/>
            <person name="Zaremba-Niedzwiedzka K."/>
            <person name="Martijn J."/>
            <person name="Lind A.E."/>
            <person name="van Eijk R."/>
            <person name="Schleper C."/>
            <person name="Guy L."/>
            <person name="Ettema T.J."/>
        </authorList>
    </citation>
    <scope>NUCLEOTIDE SEQUENCE</scope>
</reference>
<protein>
    <recommendedName>
        <fullName evidence="6">4Fe-4S ferredoxin-type domain-containing protein</fullName>
    </recommendedName>
</protein>
<evidence type="ECO:0000256" key="3">
    <source>
        <dbReference type="ARBA" id="ARBA00022982"/>
    </source>
</evidence>
<organism evidence="7">
    <name type="scientific">marine sediment metagenome</name>
    <dbReference type="NCBI Taxonomy" id="412755"/>
    <lineage>
        <taxon>unclassified sequences</taxon>
        <taxon>metagenomes</taxon>
        <taxon>ecological metagenomes</taxon>
    </lineage>
</organism>
<dbReference type="PROSITE" id="PS00198">
    <property type="entry name" value="4FE4S_FER_1"/>
    <property type="match status" value="1"/>
</dbReference>
<keyword evidence="4" id="KW-0408">Iron</keyword>
<comment type="caution">
    <text evidence="7">The sequence shown here is derived from an EMBL/GenBank/DDBJ whole genome shotgun (WGS) entry which is preliminary data.</text>
</comment>
<dbReference type="InterPro" id="IPR051269">
    <property type="entry name" value="Fe-S_cluster_ET"/>
</dbReference>